<proteinExistence type="predicted"/>
<dbReference type="AlphaFoldDB" id="A0A9P9DEJ5"/>
<feature type="region of interest" description="Disordered" evidence="1">
    <location>
        <begin position="422"/>
        <end position="453"/>
    </location>
</feature>
<evidence type="ECO:0000313" key="2">
    <source>
        <dbReference type="EMBL" id="KAH7117729.1"/>
    </source>
</evidence>
<evidence type="ECO:0000313" key="3">
    <source>
        <dbReference type="Proteomes" id="UP000700596"/>
    </source>
</evidence>
<dbReference type="OrthoDB" id="10254945at2759"/>
<organism evidence="2 3">
    <name type="scientific">Dendryphion nanum</name>
    <dbReference type="NCBI Taxonomy" id="256645"/>
    <lineage>
        <taxon>Eukaryota</taxon>
        <taxon>Fungi</taxon>
        <taxon>Dikarya</taxon>
        <taxon>Ascomycota</taxon>
        <taxon>Pezizomycotina</taxon>
        <taxon>Dothideomycetes</taxon>
        <taxon>Pleosporomycetidae</taxon>
        <taxon>Pleosporales</taxon>
        <taxon>Torulaceae</taxon>
        <taxon>Dendryphion</taxon>
    </lineage>
</organism>
<dbReference type="EMBL" id="JAGMWT010000013">
    <property type="protein sequence ID" value="KAH7117729.1"/>
    <property type="molecule type" value="Genomic_DNA"/>
</dbReference>
<evidence type="ECO:0000256" key="1">
    <source>
        <dbReference type="SAM" id="MobiDB-lite"/>
    </source>
</evidence>
<comment type="caution">
    <text evidence="2">The sequence shown here is derived from an EMBL/GenBank/DDBJ whole genome shotgun (WGS) entry which is preliminary data.</text>
</comment>
<sequence>MGVTPHFNLIERANRNDRYQLLEDPSILSSDLDISIHSVFQASNFINTPPAIYQNMENALRLASMFLQYDSTIDWFVSPLFGLPLLDTQTNKTYLSDPLASKTAAERRALRQRVRVALDCMAHSVNFQFYTVNGNTGFWARSLIDPTRRASHNSVCCTPHFKVGTLVRIDLRKQYWDFLNGDYASQSQPSRFRHEFSLAVSLIHEICHAVGILRRGNLEEPNLRLDHLPKSEFGYAWENFMFGCIINPFDRDSSSISFLMRKTWAENMQHPARRNKEWSAVPMSYISQWFRKSTWAKIARRGPSAIALPAIKLKLRSLNGHLTLFADSKDAVDDVKRLRSALAADRAAGWELTPTEISVMLTRVIHATAPELEATEIPLPSRHGPWYRDIEGSSAGYAMVRSVSDRSIPRLAIHEQGWKSTSALKRSAKQDGDESSAACEQELLVRPTKRVKQ</sequence>
<reference evidence="2" key="1">
    <citation type="journal article" date="2021" name="Nat. Commun.">
        <title>Genetic determinants of endophytism in the Arabidopsis root mycobiome.</title>
        <authorList>
            <person name="Mesny F."/>
            <person name="Miyauchi S."/>
            <person name="Thiergart T."/>
            <person name="Pickel B."/>
            <person name="Atanasova L."/>
            <person name="Karlsson M."/>
            <person name="Huettel B."/>
            <person name="Barry K.W."/>
            <person name="Haridas S."/>
            <person name="Chen C."/>
            <person name="Bauer D."/>
            <person name="Andreopoulos W."/>
            <person name="Pangilinan J."/>
            <person name="LaButti K."/>
            <person name="Riley R."/>
            <person name="Lipzen A."/>
            <person name="Clum A."/>
            <person name="Drula E."/>
            <person name="Henrissat B."/>
            <person name="Kohler A."/>
            <person name="Grigoriev I.V."/>
            <person name="Martin F.M."/>
            <person name="Hacquard S."/>
        </authorList>
    </citation>
    <scope>NUCLEOTIDE SEQUENCE</scope>
    <source>
        <strain evidence="2">MPI-CAGE-CH-0243</strain>
    </source>
</reference>
<gene>
    <name evidence="2" type="ORF">B0J11DRAFT_592175</name>
</gene>
<keyword evidence="3" id="KW-1185">Reference proteome</keyword>
<dbReference type="Proteomes" id="UP000700596">
    <property type="component" value="Unassembled WGS sequence"/>
</dbReference>
<name>A0A9P9DEJ5_9PLEO</name>
<protein>
    <submittedName>
        <fullName evidence="2">Uncharacterized protein</fullName>
    </submittedName>
</protein>
<accession>A0A9P9DEJ5</accession>